<evidence type="ECO:0000256" key="3">
    <source>
        <dbReference type="ARBA" id="ARBA00022664"/>
    </source>
</evidence>
<dbReference type="AlphaFoldDB" id="A0A4Z1STZ5"/>
<name>A0A4Z1STZ5_GIAMU</name>
<keyword evidence="3 7" id="KW-0507">mRNA processing</keyword>
<evidence type="ECO:0000256" key="4">
    <source>
        <dbReference type="ARBA" id="ARBA00022728"/>
    </source>
</evidence>
<comment type="caution">
    <text evidence="8">The sequence shown here is derived from an EMBL/GenBank/DDBJ whole genome shotgun (WGS) entry which is preliminary data.</text>
</comment>
<comment type="subcellular location">
    <subcellularLocation>
        <location evidence="1 7">Nucleus</location>
    </subcellularLocation>
</comment>
<keyword evidence="6 7" id="KW-0539">Nucleus</keyword>
<sequence length="178" mass="20289">MEKRLLVHILGSPRFHLEFYVKGTLAVVEDVLLMRCLDFTMGREPSPFLCALARLVTLAPEAALLRELIGCADYKYATALACVIIRLSWSPIEVHKALTPLYGDWRRIRVRMTREGGERIVPLDMLVELLLKPSPIIGDLKFPLLPLRSVYESQKLLPRLRDVLEELLTNQPTLKCPT</sequence>
<evidence type="ECO:0000313" key="8">
    <source>
        <dbReference type="EMBL" id="TNJ27098.1"/>
    </source>
</evidence>
<comment type="function">
    <text evidence="7">Required for pre-mRNA splicing.</text>
</comment>
<dbReference type="VEuPathDB" id="GiardiaDB:GMRT_12822"/>
<dbReference type="Proteomes" id="UP000315496">
    <property type="component" value="Chromosome 4"/>
</dbReference>
<dbReference type="Pfam" id="PF03371">
    <property type="entry name" value="PRP38"/>
    <property type="match status" value="1"/>
</dbReference>
<keyword evidence="4 7" id="KW-0747">Spliceosome</keyword>
<evidence type="ECO:0000256" key="6">
    <source>
        <dbReference type="ARBA" id="ARBA00023242"/>
    </source>
</evidence>
<reference evidence="8 9" key="1">
    <citation type="submission" date="2019-05" db="EMBL/GenBank/DDBJ databases">
        <title>The compact genome of Giardia muris reveals important steps in the evolution of intestinal protozoan parasites.</title>
        <authorList>
            <person name="Xu F."/>
            <person name="Jimenez-Gonzalez A."/>
            <person name="Einarsson E."/>
            <person name="Astvaldsson A."/>
            <person name="Peirasmaki D."/>
            <person name="Eckmann L."/>
            <person name="Andersson J.O."/>
            <person name="Svard S.G."/>
            <person name="Jerlstrom-Hultqvist J."/>
        </authorList>
    </citation>
    <scope>NUCLEOTIDE SEQUENCE [LARGE SCALE GENOMIC DNA]</scope>
    <source>
        <strain evidence="8 9">Roberts-Thomson</strain>
    </source>
</reference>
<dbReference type="GO" id="GO:0005681">
    <property type="term" value="C:spliceosomal complex"/>
    <property type="evidence" value="ECO:0007669"/>
    <property type="project" value="UniProtKB-KW"/>
</dbReference>
<evidence type="ECO:0000256" key="1">
    <source>
        <dbReference type="ARBA" id="ARBA00004123"/>
    </source>
</evidence>
<dbReference type="PANTHER" id="PTHR23142">
    <property type="entry name" value="PRE-MRNA-SPLICING FACTOR 38A-RELATED"/>
    <property type="match status" value="1"/>
</dbReference>
<proteinExistence type="inferred from homology"/>
<evidence type="ECO:0000256" key="5">
    <source>
        <dbReference type="ARBA" id="ARBA00023187"/>
    </source>
</evidence>
<protein>
    <recommendedName>
        <fullName evidence="7">Pre-mRNA-splicing factor 38</fullName>
    </recommendedName>
</protein>
<dbReference type="GO" id="GO:0000398">
    <property type="term" value="P:mRNA splicing, via spliceosome"/>
    <property type="evidence" value="ECO:0007669"/>
    <property type="project" value="UniProtKB-UniRule"/>
</dbReference>
<dbReference type="OrthoDB" id="190958at2759"/>
<keyword evidence="5 7" id="KW-0508">mRNA splicing</keyword>
<dbReference type="InterPro" id="IPR005037">
    <property type="entry name" value="PRP38"/>
</dbReference>
<evidence type="ECO:0000313" key="9">
    <source>
        <dbReference type="Proteomes" id="UP000315496"/>
    </source>
</evidence>
<gene>
    <name evidence="8" type="ORF">GMRT_12822</name>
</gene>
<comment type="similarity">
    <text evidence="2 7">Belongs to the PRP38 family.</text>
</comment>
<evidence type="ECO:0000256" key="2">
    <source>
        <dbReference type="ARBA" id="ARBA00006164"/>
    </source>
</evidence>
<evidence type="ECO:0000256" key="7">
    <source>
        <dbReference type="RuleBase" id="RU367025"/>
    </source>
</evidence>
<dbReference type="EMBL" id="VDLU01000004">
    <property type="protein sequence ID" value="TNJ27098.1"/>
    <property type="molecule type" value="Genomic_DNA"/>
</dbReference>
<organism evidence="8 9">
    <name type="scientific">Giardia muris</name>
    <dbReference type="NCBI Taxonomy" id="5742"/>
    <lineage>
        <taxon>Eukaryota</taxon>
        <taxon>Metamonada</taxon>
        <taxon>Diplomonadida</taxon>
        <taxon>Hexamitidae</taxon>
        <taxon>Giardiinae</taxon>
        <taxon>Giardia</taxon>
    </lineage>
</organism>
<accession>A0A4Z1STZ5</accession>
<keyword evidence="9" id="KW-1185">Reference proteome</keyword>